<accession>A0A1V8SI30</accession>
<organism evidence="1 2">
    <name type="scientific">Cryoendolithus antarcticus</name>
    <dbReference type="NCBI Taxonomy" id="1507870"/>
    <lineage>
        <taxon>Eukaryota</taxon>
        <taxon>Fungi</taxon>
        <taxon>Dikarya</taxon>
        <taxon>Ascomycota</taxon>
        <taxon>Pezizomycotina</taxon>
        <taxon>Dothideomycetes</taxon>
        <taxon>Dothideomycetidae</taxon>
        <taxon>Cladosporiales</taxon>
        <taxon>Cladosporiaceae</taxon>
        <taxon>Cryoendolithus</taxon>
    </lineage>
</organism>
<dbReference type="InParanoid" id="A0A1V8SI30"/>
<dbReference type="EMBL" id="NAJO01000044">
    <property type="protein sequence ID" value="OQN98739.1"/>
    <property type="molecule type" value="Genomic_DNA"/>
</dbReference>
<keyword evidence="2" id="KW-1185">Reference proteome</keyword>
<sequence>MQSTKALQYAPQLQHLSVGDADNEAAGGAEPLFMFDWSPPRPFKSLQFISTGYPSISSRLEWPFDFTKLEHLALHQCYGMSEMLSSLSDLYESTPSNLRSFSFISGDGARSPCISLLGRLAHASPKLLSLDVTYHRDWHDEPWSMHLLLDRPSALTNLTLLPGTYKVLPVVLEDLSLISHHHRDLRELTISIPISNLPSLGTIPDFDQLKPYINTIVALPKLDTVTLVNMPVASGDIYPKGFGSSDEGDEFTEALLPWGVVYFVEEDTAWYYMALLDDWVRALANHANCRRLQLELPPLRTLSVGSKHSDSWANDEVGNVINN</sequence>
<dbReference type="SUPFAM" id="SSF52047">
    <property type="entry name" value="RNI-like"/>
    <property type="match status" value="1"/>
</dbReference>
<comment type="caution">
    <text evidence="1">The sequence shown here is derived from an EMBL/GenBank/DDBJ whole genome shotgun (WGS) entry which is preliminary data.</text>
</comment>
<dbReference type="Proteomes" id="UP000192596">
    <property type="component" value="Unassembled WGS sequence"/>
</dbReference>
<evidence type="ECO:0000313" key="1">
    <source>
        <dbReference type="EMBL" id="OQN98739.1"/>
    </source>
</evidence>
<reference evidence="2" key="1">
    <citation type="submission" date="2017-03" db="EMBL/GenBank/DDBJ databases">
        <title>Genomes of endolithic fungi from Antarctica.</title>
        <authorList>
            <person name="Coleine C."/>
            <person name="Masonjones S."/>
            <person name="Stajich J.E."/>
        </authorList>
    </citation>
    <scope>NUCLEOTIDE SEQUENCE [LARGE SCALE GENOMIC DNA]</scope>
    <source>
        <strain evidence="2">CCFEE 5527</strain>
    </source>
</reference>
<gene>
    <name evidence="1" type="ORF">B0A48_15405</name>
</gene>
<proteinExistence type="predicted"/>
<evidence type="ECO:0000313" key="2">
    <source>
        <dbReference type="Proteomes" id="UP000192596"/>
    </source>
</evidence>
<dbReference type="AlphaFoldDB" id="A0A1V8SI30"/>
<name>A0A1V8SI30_9PEZI</name>
<protein>
    <submittedName>
        <fullName evidence="1">Uncharacterized protein</fullName>
    </submittedName>
</protein>